<proteinExistence type="predicted"/>
<evidence type="ECO:0000313" key="4">
    <source>
        <dbReference type="Proteomes" id="UP000766595"/>
    </source>
</evidence>
<keyword evidence="4" id="KW-1185">Reference proteome</keyword>
<dbReference type="InterPro" id="IPR012318">
    <property type="entry name" value="HTH_CRP"/>
</dbReference>
<dbReference type="GO" id="GO:0006355">
    <property type="term" value="P:regulation of DNA-templated transcription"/>
    <property type="evidence" value="ECO:0007669"/>
    <property type="project" value="InterPro"/>
</dbReference>
<dbReference type="GO" id="GO:0019262">
    <property type="term" value="P:N-acetylneuraminate catabolic process"/>
    <property type="evidence" value="ECO:0007669"/>
    <property type="project" value="TreeGrafter"/>
</dbReference>
<dbReference type="SUPFAM" id="SSF53067">
    <property type="entry name" value="Actin-like ATPase domain"/>
    <property type="match status" value="1"/>
</dbReference>
<dbReference type="Proteomes" id="UP000766595">
    <property type="component" value="Unassembled WGS sequence"/>
</dbReference>
<accession>A0A947GC18</accession>
<reference evidence="3 4" key="1">
    <citation type="submission" date="2021-06" db="EMBL/GenBank/DDBJ databases">
        <authorList>
            <person name="Grouzdev D.S."/>
            <person name="Koziaeva V."/>
        </authorList>
    </citation>
    <scope>NUCLEOTIDE SEQUENCE [LARGE SCALE GENOMIC DNA]</scope>
    <source>
        <strain evidence="3 4">22</strain>
    </source>
</reference>
<dbReference type="Gene3D" id="3.30.420.40">
    <property type="match status" value="2"/>
</dbReference>
<dbReference type="AlphaFoldDB" id="A0A947GC18"/>
<dbReference type="InterPro" id="IPR036388">
    <property type="entry name" value="WH-like_DNA-bd_sf"/>
</dbReference>
<feature type="region of interest" description="Disordered" evidence="1">
    <location>
        <begin position="82"/>
        <end position="116"/>
    </location>
</feature>
<dbReference type="Pfam" id="PF00480">
    <property type="entry name" value="ROK"/>
    <property type="match status" value="1"/>
</dbReference>
<evidence type="ECO:0000259" key="2">
    <source>
        <dbReference type="SMART" id="SM00419"/>
    </source>
</evidence>
<dbReference type="InterPro" id="IPR043129">
    <property type="entry name" value="ATPase_NBD"/>
</dbReference>
<evidence type="ECO:0000256" key="1">
    <source>
        <dbReference type="SAM" id="MobiDB-lite"/>
    </source>
</evidence>
<organism evidence="3 4">
    <name type="scientific">Prosthecodimorpha staleyi</name>
    <dbReference type="NCBI Taxonomy" id="2840188"/>
    <lineage>
        <taxon>Bacteria</taxon>
        <taxon>Pseudomonadati</taxon>
        <taxon>Pseudomonadota</taxon>
        <taxon>Alphaproteobacteria</taxon>
        <taxon>Hyphomicrobiales</taxon>
        <taxon>Ancalomicrobiaceae</taxon>
        <taxon>Prosthecodimorpha</taxon>
    </lineage>
</organism>
<sequence>MNLLTAWSATGRIGLYRGAGCRVPRVAAPRSAPKSAVASPARWPCRFLRKRPGHPGRRVTGLATGPAVRDVSTGSACRLSETLESGVEEADDPSRRAAQRPEPSGHEGLPAADLRRGTDQAGVRAYNERLILSLIRRGDGLPKAEIARLTGLSPQTTTVIMNRLEADGLIRRGEPQRGRVGQPSIPYRLDPDGALAFGLKIGRRSTDLVLVDFVGRVIARRHWTHAYPQPDLLLAQLAAGTADLTAGLSSERRGRIVGFGIATPFELWNWAPQVGAPAGVMEAWRGFDVAAEIGARVAWPVHVMNDGTAACAAENFFGRAPAPRDFVYAFIGSFIGGGIVINGNVVPGRTGNAGAIGSMPIPLARADGSVTTAQLISSASLAELEARLRLEGVDPSGLYIQPHDWPDYGATLETWIAEAGRSLAVLTAAATSILDFEAVVIDGAVPSAIRTRLVEATRAGLGHLDLQGLTPCDIREGTVGADARAMGGAALPFLANFARNREVLFKDASDAQRD</sequence>
<dbReference type="InterPro" id="IPR036390">
    <property type="entry name" value="WH_DNA-bd_sf"/>
</dbReference>
<dbReference type="Gene3D" id="1.10.10.10">
    <property type="entry name" value="Winged helix-like DNA-binding domain superfamily/Winged helix DNA-binding domain"/>
    <property type="match status" value="1"/>
</dbReference>
<feature type="domain" description="HTH crp-type" evidence="2">
    <location>
        <begin position="129"/>
        <end position="182"/>
    </location>
</feature>
<dbReference type="PANTHER" id="PTHR18964">
    <property type="entry name" value="ROK (REPRESSOR, ORF, KINASE) FAMILY"/>
    <property type="match status" value="1"/>
</dbReference>
<dbReference type="EMBL" id="JAHHZF010000002">
    <property type="protein sequence ID" value="MBT9288696.1"/>
    <property type="molecule type" value="Genomic_DNA"/>
</dbReference>
<dbReference type="GO" id="GO:0009384">
    <property type="term" value="F:N-acylmannosamine kinase activity"/>
    <property type="evidence" value="ECO:0007669"/>
    <property type="project" value="TreeGrafter"/>
</dbReference>
<dbReference type="GO" id="GO:0003677">
    <property type="term" value="F:DNA binding"/>
    <property type="evidence" value="ECO:0007669"/>
    <property type="project" value="InterPro"/>
</dbReference>
<protein>
    <submittedName>
        <fullName evidence="3">ROK family transcriptional regulator</fullName>
    </submittedName>
</protein>
<name>A0A947GC18_9HYPH</name>
<dbReference type="Pfam" id="PF13412">
    <property type="entry name" value="HTH_24"/>
    <property type="match status" value="1"/>
</dbReference>
<evidence type="ECO:0000313" key="3">
    <source>
        <dbReference type="EMBL" id="MBT9288696.1"/>
    </source>
</evidence>
<dbReference type="SUPFAM" id="SSF46785">
    <property type="entry name" value="Winged helix' DNA-binding domain"/>
    <property type="match status" value="1"/>
</dbReference>
<comment type="caution">
    <text evidence="3">The sequence shown here is derived from an EMBL/GenBank/DDBJ whole genome shotgun (WGS) entry which is preliminary data.</text>
</comment>
<dbReference type="InterPro" id="IPR000600">
    <property type="entry name" value="ROK"/>
</dbReference>
<dbReference type="PANTHER" id="PTHR18964:SF169">
    <property type="entry name" value="N-ACETYLMANNOSAMINE KINASE"/>
    <property type="match status" value="1"/>
</dbReference>
<gene>
    <name evidence="3" type="ORF">KL771_04505</name>
</gene>
<dbReference type="SMART" id="SM00419">
    <property type="entry name" value="HTH_CRP"/>
    <property type="match status" value="1"/>
</dbReference>
<dbReference type="CDD" id="cd23763">
    <property type="entry name" value="ASKHA_ATPase_ROK"/>
    <property type="match status" value="1"/>
</dbReference>